<dbReference type="Gene3D" id="3.40.50.150">
    <property type="entry name" value="Vaccinia Virus protein VP39"/>
    <property type="match status" value="1"/>
</dbReference>
<evidence type="ECO:0000313" key="4">
    <source>
        <dbReference type="Proteomes" id="UP000658656"/>
    </source>
</evidence>
<proteinExistence type="predicted"/>
<dbReference type="RefSeq" id="WP_145937020.1">
    <property type="nucleotide sequence ID" value="NZ_BNAV01000006.1"/>
</dbReference>
<organism evidence="3 4">
    <name type="scientific">Amycolatopsis bartoniae</name>
    <dbReference type="NCBI Taxonomy" id="941986"/>
    <lineage>
        <taxon>Bacteria</taxon>
        <taxon>Bacillati</taxon>
        <taxon>Actinomycetota</taxon>
        <taxon>Actinomycetes</taxon>
        <taxon>Pseudonocardiales</taxon>
        <taxon>Pseudonocardiaceae</taxon>
        <taxon>Amycolatopsis</taxon>
    </lineage>
</organism>
<keyword evidence="1" id="KW-0808">Transferase</keyword>
<comment type="caution">
    <text evidence="3">The sequence shown here is derived from an EMBL/GenBank/DDBJ whole genome shotgun (WGS) entry which is preliminary data.</text>
</comment>
<dbReference type="AlphaFoldDB" id="A0A8H9IVB9"/>
<name>A0A8H9IVB9_9PSEU</name>
<dbReference type="GO" id="GO:0016740">
    <property type="term" value="F:transferase activity"/>
    <property type="evidence" value="ECO:0007669"/>
    <property type="project" value="UniProtKB-KW"/>
</dbReference>
<feature type="domain" description="Methyltransferase" evidence="2">
    <location>
        <begin position="39"/>
        <end position="129"/>
    </location>
</feature>
<dbReference type="SUPFAM" id="SSF53335">
    <property type="entry name" value="S-adenosyl-L-methionine-dependent methyltransferases"/>
    <property type="match status" value="1"/>
</dbReference>
<dbReference type="Pfam" id="PF13649">
    <property type="entry name" value="Methyltransf_25"/>
    <property type="match status" value="1"/>
</dbReference>
<dbReference type="EMBL" id="BNAV01000006">
    <property type="protein sequence ID" value="GHF65588.1"/>
    <property type="molecule type" value="Genomic_DNA"/>
</dbReference>
<evidence type="ECO:0000256" key="1">
    <source>
        <dbReference type="ARBA" id="ARBA00022679"/>
    </source>
</evidence>
<gene>
    <name evidence="3" type="ORF">GCM10017566_43930</name>
</gene>
<accession>A0A8H9IVB9</accession>
<dbReference type="CDD" id="cd02440">
    <property type="entry name" value="AdoMet_MTases"/>
    <property type="match status" value="1"/>
</dbReference>
<sequence length="199" mass="21748">MSDHQSYEEIYRSRPTVWSGKPNPQLVAEVTGLPPGTALDAGCGEGGDALWLASHGWRVTGVDFVPAALERATAHAKDADLDIEFLHADVTTWTPERRFDLVSAHYLHMSREPQAAAYRNLAQAVAPGGTLLIVGHDARHIAVHRPDALDLYFTLDETIALLGDGWQVEVAETRPRVTKDGEGREVHVGDSVLRARRTG</sequence>
<dbReference type="Proteomes" id="UP000658656">
    <property type="component" value="Unassembled WGS sequence"/>
</dbReference>
<reference evidence="3" key="1">
    <citation type="journal article" date="2014" name="Int. J. Syst. Evol. Microbiol.">
        <title>Complete genome sequence of Corynebacterium casei LMG S-19264T (=DSM 44701T), isolated from a smear-ripened cheese.</title>
        <authorList>
            <consortium name="US DOE Joint Genome Institute (JGI-PGF)"/>
            <person name="Walter F."/>
            <person name="Albersmeier A."/>
            <person name="Kalinowski J."/>
            <person name="Ruckert C."/>
        </authorList>
    </citation>
    <scope>NUCLEOTIDE SEQUENCE</scope>
    <source>
        <strain evidence="3">CGMCC 4.7679</strain>
    </source>
</reference>
<dbReference type="OrthoDB" id="9786503at2"/>
<protein>
    <recommendedName>
        <fullName evidence="2">Methyltransferase domain-containing protein</fullName>
    </recommendedName>
</protein>
<evidence type="ECO:0000313" key="3">
    <source>
        <dbReference type="EMBL" id="GHF65588.1"/>
    </source>
</evidence>
<dbReference type="PANTHER" id="PTHR43861">
    <property type="entry name" value="TRANS-ACONITATE 2-METHYLTRANSFERASE-RELATED"/>
    <property type="match status" value="1"/>
</dbReference>
<dbReference type="InterPro" id="IPR041698">
    <property type="entry name" value="Methyltransf_25"/>
</dbReference>
<evidence type="ECO:0000259" key="2">
    <source>
        <dbReference type="Pfam" id="PF13649"/>
    </source>
</evidence>
<keyword evidence="4" id="KW-1185">Reference proteome</keyword>
<dbReference type="InterPro" id="IPR029063">
    <property type="entry name" value="SAM-dependent_MTases_sf"/>
</dbReference>
<reference evidence="3" key="2">
    <citation type="submission" date="2020-09" db="EMBL/GenBank/DDBJ databases">
        <authorList>
            <person name="Sun Q."/>
            <person name="Zhou Y."/>
        </authorList>
    </citation>
    <scope>NUCLEOTIDE SEQUENCE</scope>
    <source>
        <strain evidence="3">CGMCC 4.7679</strain>
    </source>
</reference>